<feature type="transmembrane region" description="Helical" evidence="1">
    <location>
        <begin position="176"/>
        <end position="194"/>
    </location>
</feature>
<keyword evidence="1" id="KW-1133">Transmembrane helix</keyword>
<dbReference type="eggNOG" id="COG0671">
    <property type="taxonomic scope" value="Bacteria"/>
</dbReference>
<dbReference type="Proteomes" id="UP000007039">
    <property type="component" value="Chromosome"/>
</dbReference>
<protein>
    <submittedName>
        <fullName evidence="3">Phosphoesterase PA-phosphatase related protein</fullName>
    </submittedName>
</protein>
<reference evidence="3 4" key="2">
    <citation type="journal article" date="2011" name="Stand. Genomic Sci.">
        <title>Complete genome sequence of Calditerrivibrio nitroreducens type strain (Yu37-1).</title>
        <authorList>
            <person name="Pitluck S."/>
            <person name="Sikorski J."/>
            <person name="Zeytun A."/>
            <person name="Lapidus A."/>
            <person name="Nolan M."/>
            <person name="Lucas S."/>
            <person name="Hammon N."/>
            <person name="Deshpande S."/>
            <person name="Cheng J.F."/>
            <person name="Tapia R."/>
            <person name="Han C."/>
            <person name="Goodwin L."/>
            <person name="Liolios K."/>
            <person name="Pagani I."/>
            <person name="Ivanova N."/>
            <person name="Mavromatis K."/>
            <person name="Pati A."/>
            <person name="Chen A."/>
            <person name="Palaniappan K."/>
            <person name="Hauser L."/>
            <person name="Chang Y.J."/>
            <person name="Jeffries C.D."/>
            <person name="Detter J.C."/>
            <person name="Brambilla E."/>
            <person name="Djao O.D."/>
            <person name="Rohde M."/>
            <person name="Spring S."/>
            <person name="Goker M."/>
            <person name="Woyke T."/>
            <person name="Bristow J."/>
            <person name="Eisen J.A."/>
            <person name="Markowitz V."/>
            <person name="Hugenholtz P."/>
            <person name="Kyrpides N.C."/>
            <person name="Klenk H.P."/>
            <person name="Land M."/>
        </authorList>
    </citation>
    <scope>NUCLEOTIDE SEQUENCE [LARGE SCALE GENOMIC DNA]</scope>
    <source>
        <strain evidence="4">DSM 19672 / NBRC 101217 / Yu37-1</strain>
    </source>
</reference>
<dbReference type="STRING" id="768670.Calni_1292"/>
<keyword evidence="1" id="KW-0472">Membrane</keyword>
<evidence type="ECO:0000313" key="4">
    <source>
        <dbReference type="Proteomes" id="UP000007039"/>
    </source>
</evidence>
<dbReference type="HOGENOM" id="CLU_072573_6_2_0"/>
<reference key="1">
    <citation type="submission" date="2010-11" db="EMBL/GenBank/DDBJ databases">
        <title>The complete genome of chromosome of Calditerrivibrio nitroreducens DSM 19672.</title>
        <authorList>
            <consortium name="US DOE Joint Genome Institute (JGI-PGF)"/>
            <person name="Lucas S."/>
            <person name="Copeland A."/>
            <person name="Lapidus A."/>
            <person name="Bruce D."/>
            <person name="Goodwin L."/>
            <person name="Pitluck S."/>
            <person name="Kyrpides N."/>
            <person name="Mavromatis K."/>
            <person name="Ivanova N."/>
            <person name="Mikhailova N."/>
            <person name="Zeytun A."/>
            <person name="Brettin T."/>
            <person name="Detter J.C."/>
            <person name="Tapia R."/>
            <person name="Han C."/>
            <person name="Land M."/>
            <person name="Hauser L."/>
            <person name="Markowitz V."/>
            <person name="Cheng J.-F."/>
            <person name="Hugenholtz P."/>
            <person name="Woyke T."/>
            <person name="Wu D."/>
            <person name="Spring S."/>
            <person name="Schroeder M."/>
            <person name="Brambilla E."/>
            <person name="Klenk H.-P."/>
            <person name="Eisen J.A."/>
        </authorList>
    </citation>
    <scope>NUCLEOTIDE SEQUENCE [LARGE SCALE GENOMIC DNA]</scope>
    <source>
        <strain>DSM 19672</strain>
    </source>
</reference>
<proteinExistence type="predicted"/>
<feature type="transmembrane region" description="Helical" evidence="1">
    <location>
        <begin position="74"/>
        <end position="96"/>
    </location>
</feature>
<gene>
    <name evidence="3" type="ordered locus">Calni_1292</name>
</gene>
<name>E4TJD3_CALNY</name>
<organism evidence="3 4">
    <name type="scientific">Calditerrivibrio nitroreducens (strain DSM 19672 / NBRC 101217 / Yu37-1)</name>
    <dbReference type="NCBI Taxonomy" id="768670"/>
    <lineage>
        <taxon>Bacteria</taxon>
        <taxon>Pseudomonadati</taxon>
        <taxon>Deferribacterota</taxon>
        <taxon>Deferribacteres</taxon>
        <taxon>Deferribacterales</taxon>
        <taxon>Calditerrivibrionaceae</taxon>
    </lineage>
</organism>
<evidence type="ECO:0000313" key="3">
    <source>
        <dbReference type="EMBL" id="ADR19200.1"/>
    </source>
</evidence>
<feature type="domain" description="Phosphatidic acid phosphatase type 2/haloperoxidase" evidence="2">
    <location>
        <begin position="80"/>
        <end position="191"/>
    </location>
</feature>
<dbReference type="OrthoDB" id="9773582at2"/>
<dbReference type="AlphaFoldDB" id="E4TJD3"/>
<dbReference type="SMART" id="SM00014">
    <property type="entry name" value="acidPPc"/>
    <property type="match status" value="1"/>
</dbReference>
<dbReference type="InterPro" id="IPR036938">
    <property type="entry name" value="PAP2/HPO_sf"/>
</dbReference>
<dbReference type="InterPro" id="IPR000326">
    <property type="entry name" value="PAP2/HPO"/>
</dbReference>
<keyword evidence="1" id="KW-0812">Transmembrane</keyword>
<dbReference type="KEGG" id="cni:Calni_1292"/>
<accession>E4TJD3</accession>
<keyword evidence="4" id="KW-1185">Reference proteome</keyword>
<dbReference type="SUPFAM" id="SSF48317">
    <property type="entry name" value="Acid phosphatase/Vanadium-dependent haloperoxidase"/>
    <property type="match status" value="1"/>
</dbReference>
<evidence type="ECO:0000259" key="2">
    <source>
        <dbReference type="SMART" id="SM00014"/>
    </source>
</evidence>
<feature type="transmembrane region" description="Helical" evidence="1">
    <location>
        <begin position="6"/>
        <end position="30"/>
    </location>
</feature>
<feature type="transmembrane region" description="Helical" evidence="1">
    <location>
        <begin position="150"/>
        <end position="170"/>
    </location>
</feature>
<dbReference type="Pfam" id="PF01569">
    <property type="entry name" value="PAP2"/>
    <property type="match status" value="1"/>
</dbReference>
<dbReference type="RefSeq" id="WP_013451412.1">
    <property type="nucleotide sequence ID" value="NC_014758.1"/>
</dbReference>
<dbReference type="Gene3D" id="1.20.144.10">
    <property type="entry name" value="Phosphatidic acid phosphatase type 2/haloperoxidase"/>
    <property type="match status" value="2"/>
</dbReference>
<sequence length="209" mass="24579" precursor="true">MHKSLIYSIFFISYLTLIILSYIFWDIPIINFFYHMKGTVLYKFARDITDFAKAEYQLIPSLIFYLYFRKRNRYYANIALLVFVSVALSGLTTDVIKFVLGRYRPIEYLENHLYGFKFIETQYRYTSIPSGHTTTIFSAMYVLAIFFKKYRFPLIIIGLLMASTRVISLNHYPSDVLAGILVAIIVSSILYKRFEKRGMFTKDGKTIQT</sequence>
<evidence type="ECO:0000256" key="1">
    <source>
        <dbReference type="SAM" id="Phobius"/>
    </source>
</evidence>
<dbReference type="EMBL" id="CP002347">
    <property type="protein sequence ID" value="ADR19200.1"/>
    <property type="molecule type" value="Genomic_DNA"/>
</dbReference>